<dbReference type="SMART" id="SM00495">
    <property type="entry name" value="ChtBD3"/>
    <property type="match status" value="3"/>
</dbReference>
<evidence type="ECO:0000256" key="1">
    <source>
        <dbReference type="ARBA" id="ARBA00022801"/>
    </source>
</evidence>
<keyword evidence="5" id="KW-1185">Reference proteome</keyword>
<dbReference type="RefSeq" id="WP_149368023.1">
    <property type="nucleotide sequence ID" value="NZ_CP043550.1"/>
</dbReference>
<feature type="domain" description="Chitin-binding type-3" evidence="3">
    <location>
        <begin position="594"/>
        <end position="639"/>
    </location>
</feature>
<dbReference type="Gene3D" id="2.10.10.20">
    <property type="entry name" value="Carbohydrate-binding module superfamily 5/12"/>
    <property type="match status" value="1"/>
</dbReference>
<sequence length="660" mass="74951">MRRNIKLAKSQQGVALIAAISIATIMLLVSYTLFNISYSNSVLSKNQTEKIHKMSSMQEAFTNSIANSSFDYSENLILPKIAEYRDIESGKYFYETTNSDLNEASLQVKPFILAGDGYTTRALDYYIKLTINNYEKNVNIRVISNKYISQDNVIDRSSISLNIPAVDYHALSQIQLNSNDTLTNADVGYIGDLSINNDNELTFTNTDGSKHYLNLPSNFTGIFNLSQGWLLNNGVWEVSIGVYNINSSQGCIIKSSLDDFIADISALECVPIEEDTDINYEDARYPNPLNFPMCIAREIYNKGNICHEDGILFIAHTNNAQGLPFENASNWRVYYPDPDWVAPYTQGAYYSVGDLVVYDSILFENTQDGENQDPSNSNSGWQVNGIYGFSKNIDKYAKGEVVIYNGEFFQKTSNSKNKSPNNTRHWENLGSTLTQDEIDQLPTELQGQVIAGMSATDIKPYNIIFPYRDEITSPYSNNILAQEYLNCNGAYPSIDTSIYKQCINGNQYDTGDICYENNQLFIAQYWTTRSPFNDSSWRIYTPPNSDWVVPYSGNITYGDTSIKVIFDGKRFVNKWWASKGFDPYNSNVWKVDDIYKWHDSITYMANDIVIRNGTFYSAKWENKFEDPLYSGKWGAWSSLGNTYNGQTAQEILSYCDTWPK</sequence>
<dbReference type="InterPro" id="IPR036573">
    <property type="entry name" value="CBM_sf_5/12"/>
</dbReference>
<evidence type="ECO:0000313" key="5">
    <source>
        <dbReference type="Proteomes" id="UP000322509"/>
    </source>
</evidence>
<keyword evidence="2" id="KW-1133">Transmembrane helix</keyword>
<evidence type="ECO:0000259" key="3">
    <source>
        <dbReference type="SMART" id="SM00495"/>
    </source>
</evidence>
<dbReference type="SUPFAM" id="SSF51055">
    <property type="entry name" value="Carbohydrate binding domain"/>
    <property type="match status" value="2"/>
</dbReference>
<organism evidence="4 5">
    <name type="scientific">Francisella marina</name>
    <dbReference type="NCBI Taxonomy" id="2249302"/>
    <lineage>
        <taxon>Bacteria</taxon>
        <taxon>Pseudomonadati</taxon>
        <taxon>Pseudomonadota</taxon>
        <taxon>Gammaproteobacteria</taxon>
        <taxon>Thiotrichales</taxon>
        <taxon>Francisellaceae</taxon>
        <taxon>Francisella</taxon>
    </lineage>
</organism>
<dbReference type="Gene3D" id="2.10.10.90">
    <property type="match status" value="1"/>
</dbReference>
<dbReference type="EMBL" id="CP043550">
    <property type="protein sequence ID" value="QEO56592.1"/>
    <property type="molecule type" value="Genomic_DNA"/>
</dbReference>
<accession>A0ABX5ZEX9</accession>
<dbReference type="Proteomes" id="UP000322509">
    <property type="component" value="Chromosome"/>
</dbReference>
<feature type="domain" description="Chitin-binding type-3" evidence="3">
    <location>
        <begin position="341"/>
        <end position="384"/>
    </location>
</feature>
<keyword evidence="1" id="KW-0378">Hydrolase</keyword>
<proteinExistence type="predicted"/>
<dbReference type="InterPro" id="IPR003610">
    <property type="entry name" value="CBM5/12"/>
</dbReference>
<feature type="transmembrane region" description="Helical" evidence="2">
    <location>
        <begin position="12"/>
        <end position="34"/>
    </location>
</feature>
<reference evidence="4 5" key="1">
    <citation type="submission" date="2019-09" db="EMBL/GenBank/DDBJ databases">
        <title>Complete genome sequence of Francisella marina E103-15.</title>
        <authorList>
            <person name="Tekedar H.C."/>
            <person name="Griffin M.J."/>
            <person name="Waldbieser G.C."/>
            <person name="Soto E."/>
        </authorList>
    </citation>
    <scope>NUCLEOTIDE SEQUENCE [LARGE SCALE GENOMIC DNA]</scope>
    <source>
        <strain evidence="4 5">E103-15</strain>
    </source>
</reference>
<name>A0ABX5ZEX9_9GAMM</name>
<keyword evidence="2" id="KW-0472">Membrane</keyword>
<protein>
    <recommendedName>
        <fullName evidence="3">Chitin-binding type-3 domain-containing protein</fullName>
    </recommendedName>
</protein>
<keyword evidence="2" id="KW-0812">Transmembrane</keyword>
<evidence type="ECO:0000313" key="4">
    <source>
        <dbReference type="EMBL" id="QEO56592.1"/>
    </source>
</evidence>
<feature type="domain" description="Chitin-binding type-3" evidence="3">
    <location>
        <begin position="548"/>
        <end position="592"/>
    </location>
</feature>
<gene>
    <name evidence="4" type="ORF">F0R74_01565</name>
</gene>
<evidence type="ECO:0000256" key="2">
    <source>
        <dbReference type="SAM" id="Phobius"/>
    </source>
</evidence>